<keyword evidence="2" id="KW-1185">Reference proteome</keyword>
<sequence length="14" mass="1454">MTTTSATSTAQTPR</sequence>
<name>A0A821EQ33_9BILA</name>
<feature type="non-terminal residue" evidence="1">
    <location>
        <position position="14"/>
    </location>
</feature>
<organism evidence="1 2">
    <name type="scientific">Rotaria socialis</name>
    <dbReference type="NCBI Taxonomy" id="392032"/>
    <lineage>
        <taxon>Eukaryota</taxon>
        <taxon>Metazoa</taxon>
        <taxon>Spiralia</taxon>
        <taxon>Gnathifera</taxon>
        <taxon>Rotifera</taxon>
        <taxon>Eurotatoria</taxon>
        <taxon>Bdelloidea</taxon>
        <taxon>Philodinida</taxon>
        <taxon>Philodinidae</taxon>
        <taxon>Rotaria</taxon>
    </lineage>
</organism>
<accession>A0A821EQ33</accession>
<reference evidence="1" key="1">
    <citation type="submission" date="2021-02" db="EMBL/GenBank/DDBJ databases">
        <authorList>
            <person name="Nowell W R."/>
        </authorList>
    </citation>
    <scope>NUCLEOTIDE SEQUENCE</scope>
</reference>
<proteinExistence type="predicted"/>
<gene>
    <name evidence="1" type="ORF">UJA718_LOCUS33055</name>
</gene>
<dbReference type="Proteomes" id="UP000663873">
    <property type="component" value="Unassembled WGS sequence"/>
</dbReference>
<evidence type="ECO:0000313" key="1">
    <source>
        <dbReference type="EMBL" id="CAF4639723.1"/>
    </source>
</evidence>
<evidence type="ECO:0000313" key="2">
    <source>
        <dbReference type="Proteomes" id="UP000663873"/>
    </source>
</evidence>
<comment type="caution">
    <text evidence="1">The sequence shown here is derived from an EMBL/GenBank/DDBJ whole genome shotgun (WGS) entry which is preliminary data.</text>
</comment>
<dbReference type="EMBL" id="CAJOBP010028828">
    <property type="protein sequence ID" value="CAF4639723.1"/>
    <property type="molecule type" value="Genomic_DNA"/>
</dbReference>
<protein>
    <submittedName>
        <fullName evidence="1">Uncharacterized protein</fullName>
    </submittedName>
</protein>